<feature type="binding site" evidence="6">
    <location>
        <position position="10"/>
    </location>
    <ligand>
        <name>FMN</name>
        <dbReference type="ChEBI" id="CHEBI:58210"/>
    </ligand>
</feature>
<evidence type="ECO:0000256" key="1">
    <source>
        <dbReference type="ARBA" id="ARBA00022630"/>
    </source>
</evidence>
<dbReference type="InterPro" id="IPR029039">
    <property type="entry name" value="Flavoprotein-like_sf"/>
</dbReference>
<accession>A0A0D8L5W7</accession>
<evidence type="ECO:0000256" key="3">
    <source>
        <dbReference type="ARBA" id="ARBA00023002"/>
    </source>
</evidence>
<dbReference type="EC" id="1.6.5.-" evidence="6"/>
<dbReference type="EC" id="1.7.1.17" evidence="6"/>
<evidence type="ECO:0000256" key="6">
    <source>
        <dbReference type="HAMAP-Rule" id="MF_01216"/>
    </source>
</evidence>
<evidence type="ECO:0000256" key="4">
    <source>
        <dbReference type="ARBA" id="ARBA00023027"/>
    </source>
</evidence>
<organism evidence="8 9">
    <name type="scientific">Morganella morganii</name>
    <name type="common">Proteus morganii</name>
    <dbReference type="NCBI Taxonomy" id="582"/>
    <lineage>
        <taxon>Bacteria</taxon>
        <taxon>Pseudomonadati</taxon>
        <taxon>Pseudomonadota</taxon>
        <taxon>Gammaproteobacteria</taxon>
        <taxon>Enterobacterales</taxon>
        <taxon>Morganellaceae</taxon>
        <taxon>Morganella</taxon>
    </lineage>
</organism>
<dbReference type="Gene3D" id="3.40.50.360">
    <property type="match status" value="1"/>
</dbReference>
<dbReference type="GO" id="GO:0016652">
    <property type="term" value="F:oxidoreductase activity, acting on NAD(P)H as acceptor"/>
    <property type="evidence" value="ECO:0007669"/>
    <property type="project" value="UniProtKB-UniRule"/>
</dbReference>
<dbReference type="EMBL" id="JZSH01000176">
    <property type="protein sequence ID" value="KJF77217.1"/>
    <property type="molecule type" value="Genomic_DNA"/>
</dbReference>
<keyword evidence="4 6" id="KW-0520">NAD</keyword>
<dbReference type="HAMAP" id="MF_01216">
    <property type="entry name" value="Azoreductase_type1"/>
    <property type="match status" value="1"/>
</dbReference>
<dbReference type="Proteomes" id="UP000032582">
    <property type="component" value="Unassembled WGS sequence"/>
</dbReference>
<evidence type="ECO:0000313" key="9">
    <source>
        <dbReference type="Proteomes" id="UP000032582"/>
    </source>
</evidence>
<name>A0A0D8L5W7_MORMO</name>
<feature type="binding site" evidence="6">
    <location>
        <begin position="97"/>
        <end position="100"/>
    </location>
    <ligand>
        <name>FMN</name>
        <dbReference type="ChEBI" id="CHEBI:58210"/>
    </ligand>
</feature>
<evidence type="ECO:0000256" key="2">
    <source>
        <dbReference type="ARBA" id="ARBA00022643"/>
    </source>
</evidence>
<gene>
    <name evidence="6" type="primary">azoR</name>
    <name evidence="8" type="ORF">UA45_14100</name>
</gene>
<keyword evidence="3 6" id="KW-0560">Oxidoreductase</keyword>
<comment type="function">
    <text evidence="6">Quinone reductase that provides resistance to thiol-specific stress caused by electrophilic quinones.</text>
</comment>
<keyword evidence="1 6" id="KW-0285">Flavoprotein</keyword>
<dbReference type="SUPFAM" id="SSF52218">
    <property type="entry name" value="Flavoproteins"/>
    <property type="match status" value="1"/>
</dbReference>
<comment type="cofactor">
    <cofactor evidence="6">
        <name>FMN</name>
        <dbReference type="ChEBI" id="CHEBI:58210"/>
    </cofactor>
    <text evidence="6">Binds 1 FMN per subunit.</text>
</comment>
<sequence>MQKVLVLKSSILADYSHTNKMADYFIGQWRKNHADDAITVRDLSADPVPVLDNEIVSGMHAPAGGTLTQRQQSANALQTELIDELFAHDVIVFTAPMYNFTIPTQLKTYLDFIAAAGKTFRYTENGAEGLVTGKRAIVLTARGGFHRDQTSDLIVPFMTQFLGFIGISDIEFIYAEGVSMGEDFAEKAQQNARQCVEALSA</sequence>
<comment type="similarity">
    <text evidence="6">Belongs to the azoreductase type 1 family.</text>
</comment>
<comment type="caution">
    <text evidence="8">The sequence shown here is derived from an EMBL/GenBank/DDBJ whole genome shotgun (WGS) entry which is preliminary data.</text>
</comment>
<keyword evidence="2 6" id="KW-0288">FMN</keyword>
<feature type="domain" description="Flavodoxin-like fold" evidence="7">
    <location>
        <begin position="3"/>
        <end position="195"/>
    </location>
</feature>
<protein>
    <recommendedName>
        <fullName evidence="6">FMN dependent NADH:quinone oxidoreductase</fullName>
        <ecNumber evidence="6">1.6.5.-</ecNumber>
    </recommendedName>
    <alternativeName>
        <fullName evidence="6">Azo-dye reductase</fullName>
    </alternativeName>
    <alternativeName>
        <fullName evidence="6">FMN-dependent NADH-azo compound oxidoreductase</fullName>
    </alternativeName>
    <alternativeName>
        <fullName evidence="6">FMN-dependent NADH-azoreductase</fullName>
        <ecNumber evidence="6">1.7.1.17</ecNumber>
    </alternativeName>
</protein>
<dbReference type="PANTHER" id="PTHR43741">
    <property type="entry name" value="FMN-DEPENDENT NADH-AZOREDUCTASE 1"/>
    <property type="match status" value="1"/>
</dbReference>
<evidence type="ECO:0000259" key="7">
    <source>
        <dbReference type="Pfam" id="PF02525"/>
    </source>
</evidence>
<comment type="catalytic activity">
    <reaction evidence="5">
        <text>N,N-dimethyl-1,4-phenylenediamine + anthranilate + 2 NAD(+) = 2-(4-dimethylaminophenyl)diazenylbenzoate + 2 NADH + 2 H(+)</text>
        <dbReference type="Rhea" id="RHEA:55872"/>
        <dbReference type="ChEBI" id="CHEBI:15378"/>
        <dbReference type="ChEBI" id="CHEBI:15783"/>
        <dbReference type="ChEBI" id="CHEBI:16567"/>
        <dbReference type="ChEBI" id="CHEBI:57540"/>
        <dbReference type="ChEBI" id="CHEBI:57945"/>
        <dbReference type="ChEBI" id="CHEBI:71579"/>
        <dbReference type="EC" id="1.7.1.17"/>
    </reaction>
    <physiologicalReaction direction="right-to-left" evidence="5">
        <dbReference type="Rhea" id="RHEA:55874"/>
    </physiologicalReaction>
</comment>
<dbReference type="AlphaFoldDB" id="A0A0D8L5W7"/>
<dbReference type="InterPro" id="IPR050104">
    <property type="entry name" value="FMN-dep_NADH:Q_OxRdtase_AzoR1"/>
</dbReference>
<comment type="function">
    <text evidence="6">Also exhibits azoreductase activity. Catalyzes the reductive cleavage of the azo bond in aromatic azo compounds to the corresponding amines.</text>
</comment>
<comment type="catalytic activity">
    <reaction evidence="6">
        <text>2 a quinone + NADH + H(+) = 2 a 1,4-benzosemiquinone + NAD(+)</text>
        <dbReference type="Rhea" id="RHEA:65952"/>
        <dbReference type="ChEBI" id="CHEBI:15378"/>
        <dbReference type="ChEBI" id="CHEBI:57540"/>
        <dbReference type="ChEBI" id="CHEBI:57945"/>
        <dbReference type="ChEBI" id="CHEBI:132124"/>
        <dbReference type="ChEBI" id="CHEBI:134225"/>
    </reaction>
</comment>
<evidence type="ECO:0000256" key="5">
    <source>
        <dbReference type="ARBA" id="ARBA00048542"/>
    </source>
</evidence>
<reference evidence="8 9" key="1">
    <citation type="submission" date="2015-02" db="EMBL/GenBank/DDBJ databases">
        <title>Whole genome shotgun sequencing of cultured foodborne pathogen.</title>
        <authorList>
            <person name="Timme R."/>
            <person name="Allard M.W."/>
            <person name="Strain E."/>
            <person name="Evans P.S."/>
            <person name="Brown E."/>
        </authorList>
    </citation>
    <scope>NUCLEOTIDE SEQUENCE [LARGE SCALE GENOMIC DNA]</scope>
    <source>
        <strain evidence="8 9">GCSL-TSO-24</strain>
    </source>
</reference>
<dbReference type="GO" id="GO:0009055">
    <property type="term" value="F:electron transfer activity"/>
    <property type="evidence" value="ECO:0007669"/>
    <property type="project" value="UniProtKB-UniRule"/>
</dbReference>
<dbReference type="PANTHER" id="PTHR43741:SF2">
    <property type="entry name" value="FMN-DEPENDENT NADH:QUINONE OXIDOREDUCTASE"/>
    <property type="match status" value="1"/>
</dbReference>
<comment type="caution">
    <text evidence="6">Lacks conserved residue(s) required for the propagation of feature annotation.</text>
</comment>
<proteinExistence type="inferred from homology"/>
<dbReference type="InterPro" id="IPR023048">
    <property type="entry name" value="NADH:quinone_OxRdtase_FMN_depd"/>
</dbReference>
<dbReference type="PATRIC" id="fig|582.24.peg.4455"/>
<dbReference type="GO" id="GO:0016655">
    <property type="term" value="F:oxidoreductase activity, acting on NAD(P)H, quinone or similar compound as acceptor"/>
    <property type="evidence" value="ECO:0007669"/>
    <property type="project" value="InterPro"/>
</dbReference>
<dbReference type="GO" id="GO:0010181">
    <property type="term" value="F:FMN binding"/>
    <property type="evidence" value="ECO:0007669"/>
    <property type="project" value="UniProtKB-UniRule"/>
</dbReference>
<dbReference type="InterPro" id="IPR003680">
    <property type="entry name" value="Flavodoxin_fold"/>
</dbReference>
<evidence type="ECO:0000313" key="8">
    <source>
        <dbReference type="EMBL" id="KJF77217.1"/>
    </source>
</evidence>
<dbReference type="Pfam" id="PF02525">
    <property type="entry name" value="Flavodoxin_2"/>
    <property type="match status" value="1"/>
</dbReference>
<comment type="subunit">
    <text evidence="6">Homodimer.</text>
</comment>